<name>A0A7S1FJB2_NOCSC</name>
<accession>A0A7S1FJB2</accession>
<keyword evidence="5 7" id="KW-0472">Membrane</keyword>
<dbReference type="NCBIfam" id="TIGR01197">
    <property type="entry name" value="nramp"/>
    <property type="match status" value="1"/>
</dbReference>
<dbReference type="InterPro" id="IPR001046">
    <property type="entry name" value="NRAMP_fam"/>
</dbReference>
<evidence type="ECO:0000313" key="8">
    <source>
        <dbReference type="EMBL" id="CAD8869294.1"/>
    </source>
</evidence>
<sequence length="554" mass="60165">MALAVRQSVEHGGQHTNAVEDNEDENHRDNDGEVVVDSDDDGEIPTGPVRFKFSWRKLWKFMGPGWLMSLAYLDPGNLESDLQQGAYTGFTIVWVLWWATVMGLILQELSARLGVVTGMDLAQNIRKHFPRWLTWVVYVNMEAAVVAADIQEVVGSGIAIYILTKGKVAVWIGCIITGVDTFTFLAVHYLGVRYLEMLICGLISTMTVCFFYNWADSGTDGGALGYGWAIPSIKTYAVTQAVGTIGAVIMPHNLYLHSGLVQSRKVNRQNPHKVNDAIKYNLIESSLALLTSFFINLAIVATNSANFYNPTCAEISSGGPLACLSPKTLAPGDVATHTCTLGNGDSGICAEIGLEKEGIALAHGLGNYAMYIWALGLLAAGQASTMTCTYAGQVIMGGCLRIQLAPWKRVAFTRALALGPSIAVAAATVGNSELFNNINEYLNILQSVQLPFAMLPVLHLSSRPDIMGRFASKPAVKIFNSVLAVIVMTTNVYLVITFVQEFSPVGIVLSCLYGCLYAFFCFRMIWEDIKAMISKVTGSPLPPRTSEMSASLRP</sequence>
<dbReference type="Pfam" id="PF01566">
    <property type="entry name" value="Nramp"/>
    <property type="match status" value="1"/>
</dbReference>
<feature type="transmembrane region" description="Helical" evidence="7">
    <location>
        <begin position="505"/>
        <end position="526"/>
    </location>
</feature>
<dbReference type="GO" id="GO:0015086">
    <property type="term" value="F:cadmium ion transmembrane transporter activity"/>
    <property type="evidence" value="ECO:0007669"/>
    <property type="project" value="TreeGrafter"/>
</dbReference>
<dbReference type="PANTHER" id="PTHR11706">
    <property type="entry name" value="SOLUTE CARRIER PROTEIN FAMILY 11 MEMBER"/>
    <property type="match status" value="1"/>
</dbReference>
<evidence type="ECO:0000256" key="3">
    <source>
        <dbReference type="ARBA" id="ARBA00022692"/>
    </source>
</evidence>
<feature type="transmembrane region" description="Helical" evidence="7">
    <location>
        <begin position="478"/>
        <end position="499"/>
    </location>
</feature>
<gene>
    <name evidence="8" type="ORF">NSCI0253_LOCUS43650</name>
</gene>
<feature type="transmembrane region" description="Helical" evidence="7">
    <location>
        <begin position="194"/>
        <end position="215"/>
    </location>
</feature>
<feature type="region of interest" description="Disordered" evidence="6">
    <location>
        <begin position="1"/>
        <end position="39"/>
    </location>
</feature>
<dbReference type="EMBL" id="HBFQ01061556">
    <property type="protein sequence ID" value="CAD8869294.1"/>
    <property type="molecule type" value="Transcribed_RNA"/>
</dbReference>
<comment type="subcellular location">
    <subcellularLocation>
        <location evidence="1">Membrane</location>
        <topology evidence="1">Multi-pass membrane protein</topology>
    </subcellularLocation>
</comment>
<evidence type="ECO:0000256" key="7">
    <source>
        <dbReference type="SAM" id="Phobius"/>
    </source>
</evidence>
<proteinExistence type="predicted"/>
<keyword evidence="3 7" id="KW-0812">Transmembrane</keyword>
<dbReference type="AlphaFoldDB" id="A0A7S1FJB2"/>
<feature type="transmembrane region" description="Helical" evidence="7">
    <location>
        <begin position="235"/>
        <end position="256"/>
    </location>
</feature>
<dbReference type="NCBIfam" id="NF037982">
    <property type="entry name" value="Nramp_1"/>
    <property type="match status" value="1"/>
</dbReference>
<evidence type="ECO:0000256" key="5">
    <source>
        <dbReference type="ARBA" id="ARBA00023136"/>
    </source>
</evidence>
<keyword evidence="4 7" id="KW-1133">Transmembrane helix</keyword>
<dbReference type="GO" id="GO:0005886">
    <property type="term" value="C:plasma membrane"/>
    <property type="evidence" value="ECO:0007669"/>
    <property type="project" value="TreeGrafter"/>
</dbReference>
<feature type="transmembrane region" description="Helical" evidence="7">
    <location>
        <begin position="168"/>
        <end position="187"/>
    </location>
</feature>
<reference evidence="8" key="1">
    <citation type="submission" date="2021-01" db="EMBL/GenBank/DDBJ databases">
        <authorList>
            <person name="Corre E."/>
            <person name="Pelletier E."/>
            <person name="Niang G."/>
            <person name="Scheremetjew M."/>
            <person name="Finn R."/>
            <person name="Kale V."/>
            <person name="Holt S."/>
            <person name="Cochrane G."/>
            <person name="Meng A."/>
            <person name="Brown T."/>
            <person name="Cohen L."/>
        </authorList>
    </citation>
    <scope>NUCLEOTIDE SEQUENCE</scope>
</reference>
<dbReference type="PANTHER" id="PTHR11706:SF33">
    <property type="entry name" value="NATURAL RESISTANCE-ASSOCIATED MACROPHAGE PROTEIN 2"/>
    <property type="match status" value="1"/>
</dbReference>
<organism evidence="8">
    <name type="scientific">Noctiluca scintillans</name>
    <name type="common">Sea sparkle</name>
    <name type="synonym">Red tide dinoflagellate</name>
    <dbReference type="NCBI Taxonomy" id="2966"/>
    <lineage>
        <taxon>Eukaryota</taxon>
        <taxon>Sar</taxon>
        <taxon>Alveolata</taxon>
        <taxon>Dinophyceae</taxon>
        <taxon>Noctilucales</taxon>
        <taxon>Noctilucaceae</taxon>
        <taxon>Noctiluca</taxon>
    </lineage>
</organism>
<dbReference type="PRINTS" id="PR00447">
    <property type="entry name" value="NATRESASSCMP"/>
</dbReference>
<evidence type="ECO:0000256" key="6">
    <source>
        <dbReference type="SAM" id="MobiDB-lite"/>
    </source>
</evidence>
<keyword evidence="2" id="KW-0813">Transport</keyword>
<dbReference type="GO" id="GO:0005384">
    <property type="term" value="F:manganese ion transmembrane transporter activity"/>
    <property type="evidence" value="ECO:0007669"/>
    <property type="project" value="TreeGrafter"/>
</dbReference>
<feature type="transmembrane region" description="Helical" evidence="7">
    <location>
        <begin position="370"/>
        <end position="391"/>
    </location>
</feature>
<feature type="transmembrane region" description="Helical" evidence="7">
    <location>
        <begin position="85"/>
        <end position="106"/>
    </location>
</feature>
<feature type="transmembrane region" description="Helical" evidence="7">
    <location>
        <begin position="135"/>
        <end position="162"/>
    </location>
</feature>
<evidence type="ECO:0000256" key="1">
    <source>
        <dbReference type="ARBA" id="ARBA00004141"/>
    </source>
</evidence>
<feature type="transmembrane region" description="Helical" evidence="7">
    <location>
        <begin position="277"/>
        <end position="301"/>
    </location>
</feature>
<dbReference type="GO" id="GO:0034755">
    <property type="term" value="P:iron ion transmembrane transport"/>
    <property type="evidence" value="ECO:0007669"/>
    <property type="project" value="TreeGrafter"/>
</dbReference>
<evidence type="ECO:0000256" key="2">
    <source>
        <dbReference type="ARBA" id="ARBA00022448"/>
    </source>
</evidence>
<evidence type="ECO:0000256" key="4">
    <source>
        <dbReference type="ARBA" id="ARBA00022989"/>
    </source>
</evidence>
<protein>
    <submittedName>
        <fullName evidence="8">Uncharacterized protein</fullName>
    </submittedName>
</protein>